<evidence type="ECO:0000313" key="9">
    <source>
        <dbReference type="Proteomes" id="UP001497525"/>
    </source>
</evidence>
<evidence type="ECO:0000313" key="8">
    <source>
        <dbReference type="EMBL" id="CAL5132972.1"/>
    </source>
</evidence>
<dbReference type="PROSITE" id="PS00143">
    <property type="entry name" value="INSULINASE"/>
    <property type="match status" value="1"/>
</dbReference>
<sequence>MNSLTRILRPCTRIRIRSQRLFSENTTKTHSVVKTSLKEPLAGHQSPQCGDSFIEEKGTKITTLPNGLRIASQNKFGVQCALGVIVDAGPRYEVNVKSGISHYLEKLGFQSSAMFADRNAVQAEMENCNAIFDCQISRDFIIYAVSGFNTHLDRLTRALSETVLRAHITPEEVQMAERSIRFELEALQRGPPVEPIMIELLHSAAFRANSTLGLPRYCPEENLGKIDRDDLVKFVTTYYKPERVVIAGVGVDHDAFVRSVEKAFTPFKPAVASESAATDAPESDGSIAQYTGGYLKVERNLAQYHAPMPEFAHAALGFESCGYQDPQFVAACLLHSFLGGGGSFSAGGPGKGMYTRLYVNVLNQHHWVNSAQAENHAYKDTGLFSIIGSSEPQHLDRLVHTLVTEVRRTADTAIPAEELNRAKAQLKSMLLMNLETRAVTFEDIARQVLTTGVRQEPDYWVDQIGKVTETDLRDLLHRMLQSPPTLVGYGQVDRLPTCEEVAATLARPYSSDTHILNRIPRLFKRFV</sequence>
<dbReference type="GO" id="GO:0004222">
    <property type="term" value="F:metalloendopeptidase activity"/>
    <property type="evidence" value="ECO:0007669"/>
    <property type="project" value="InterPro"/>
</dbReference>
<dbReference type="GO" id="GO:0006627">
    <property type="term" value="P:protein processing involved in protein targeting to mitochondrion"/>
    <property type="evidence" value="ECO:0007669"/>
    <property type="project" value="TreeGrafter"/>
</dbReference>
<dbReference type="PANTHER" id="PTHR11851">
    <property type="entry name" value="METALLOPROTEASE"/>
    <property type="match status" value="1"/>
</dbReference>
<evidence type="ECO:0000256" key="1">
    <source>
        <dbReference type="ARBA" id="ARBA00002123"/>
    </source>
</evidence>
<evidence type="ECO:0000259" key="6">
    <source>
        <dbReference type="Pfam" id="PF00675"/>
    </source>
</evidence>
<dbReference type="SUPFAM" id="SSF63411">
    <property type="entry name" value="LuxS/MPP-like metallohydrolase"/>
    <property type="match status" value="2"/>
</dbReference>
<dbReference type="InterPro" id="IPR001431">
    <property type="entry name" value="Pept_M16_Zn_BS"/>
</dbReference>
<dbReference type="Proteomes" id="UP001497525">
    <property type="component" value="Unassembled WGS sequence"/>
</dbReference>
<dbReference type="Pfam" id="PF05193">
    <property type="entry name" value="Peptidase_M16_C"/>
    <property type="match status" value="1"/>
</dbReference>
<dbReference type="InterPro" id="IPR011765">
    <property type="entry name" value="Pept_M16_N"/>
</dbReference>
<reference evidence="8" key="1">
    <citation type="submission" date="2024-06" db="EMBL/GenBank/DDBJ databases">
        <authorList>
            <person name="Liu X."/>
            <person name="Lenzi L."/>
            <person name="Haldenby T S."/>
            <person name="Uol C."/>
        </authorList>
    </citation>
    <scope>NUCLEOTIDE SEQUENCE</scope>
</reference>
<dbReference type="InterPro" id="IPR050361">
    <property type="entry name" value="MPP/UQCRC_Complex"/>
</dbReference>
<feature type="domain" description="Peptidase M16 N-terminal" evidence="6">
    <location>
        <begin position="69"/>
        <end position="219"/>
    </location>
</feature>
<gene>
    <name evidence="8" type="ORF">CDAUBV1_LOCUS5845</name>
</gene>
<evidence type="ECO:0000256" key="2">
    <source>
        <dbReference type="ARBA" id="ARBA00007261"/>
    </source>
</evidence>
<evidence type="ECO:0000259" key="7">
    <source>
        <dbReference type="Pfam" id="PF05193"/>
    </source>
</evidence>
<dbReference type="Gene3D" id="3.30.830.10">
    <property type="entry name" value="Metalloenzyme, LuxS/M16 peptidase-like"/>
    <property type="match status" value="2"/>
</dbReference>
<dbReference type="GO" id="GO:0046872">
    <property type="term" value="F:metal ion binding"/>
    <property type="evidence" value="ECO:0007669"/>
    <property type="project" value="InterPro"/>
</dbReference>
<proteinExistence type="inferred from homology"/>
<organism evidence="8 9">
    <name type="scientific">Calicophoron daubneyi</name>
    <name type="common">Rumen fluke</name>
    <name type="synonym">Paramphistomum daubneyi</name>
    <dbReference type="NCBI Taxonomy" id="300641"/>
    <lineage>
        <taxon>Eukaryota</taxon>
        <taxon>Metazoa</taxon>
        <taxon>Spiralia</taxon>
        <taxon>Lophotrochozoa</taxon>
        <taxon>Platyhelminthes</taxon>
        <taxon>Trematoda</taxon>
        <taxon>Digenea</taxon>
        <taxon>Plagiorchiida</taxon>
        <taxon>Pronocephalata</taxon>
        <taxon>Paramphistomoidea</taxon>
        <taxon>Paramphistomidae</taxon>
        <taxon>Calicophoron</taxon>
    </lineage>
</organism>
<comment type="function">
    <text evidence="1">Substrate recognition and binding subunit of the essential mitochondrial processing protease (MPP), which cleaves the mitochondrial sequence off newly imported precursors proteins.</text>
</comment>
<evidence type="ECO:0000256" key="5">
    <source>
        <dbReference type="RuleBase" id="RU004447"/>
    </source>
</evidence>
<comment type="caution">
    <text evidence="8">The sequence shown here is derived from an EMBL/GenBank/DDBJ whole genome shotgun (WGS) entry which is preliminary data.</text>
</comment>
<dbReference type="AlphaFoldDB" id="A0AAV2T693"/>
<evidence type="ECO:0000256" key="4">
    <source>
        <dbReference type="ARBA" id="ARBA00032315"/>
    </source>
</evidence>
<feature type="domain" description="Peptidase M16 C-terminal" evidence="7">
    <location>
        <begin position="225"/>
        <end position="426"/>
    </location>
</feature>
<accession>A0AAV2T693</accession>
<evidence type="ECO:0000256" key="3">
    <source>
        <dbReference type="ARBA" id="ARBA00030006"/>
    </source>
</evidence>
<dbReference type="Pfam" id="PF00675">
    <property type="entry name" value="Peptidase_M16"/>
    <property type="match status" value="1"/>
</dbReference>
<dbReference type="EMBL" id="CAXLJL010000145">
    <property type="protein sequence ID" value="CAL5132972.1"/>
    <property type="molecule type" value="Genomic_DNA"/>
</dbReference>
<dbReference type="InterPro" id="IPR007863">
    <property type="entry name" value="Peptidase_M16_C"/>
</dbReference>
<name>A0AAV2T693_CALDB</name>
<dbReference type="InterPro" id="IPR011249">
    <property type="entry name" value="Metalloenz_LuxS/M16"/>
</dbReference>
<dbReference type="GO" id="GO:0005739">
    <property type="term" value="C:mitochondrion"/>
    <property type="evidence" value="ECO:0007669"/>
    <property type="project" value="TreeGrafter"/>
</dbReference>
<protein>
    <recommendedName>
        <fullName evidence="3">Alpha-MPP</fullName>
    </recommendedName>
    <alternativeName>
        <fullName evidence="4">Inactive zinc metalloprotease alpha</fullName>
    </alternativeName>
</protein>
<dbReference type="PANTHER" id="PTHR11851:SF49">
    <property type="entry name" value="MITOCHONDRIAL-PROCESSING PEPTIDASE SUBUNIT ALPHA"/>
    <property type="match status" value="1"/>
</dbReference>
<comment type="similarity">
    <text evidence="2 5">Belongs to the peptidase M16 family.</text>
</comment>